<name>A0A0F8YVY9_9ZZZZ</name>
<accession>A0A0F8YVY9</accession>
<protein>
    <submittedName>
        <fullName evidence="1">Uncharacterized protein</fullName>
    </submittedName>
</protein>
<gene>
    <name evidence="1" type="ORF">LCGC14_2848310</name>
</gene>
<comment type="caution">
    <text evidence="1">The sequence shown here is derived from an EMBL/GenBank/DDBJ whole genome shotgun (WGS) entry which is preliminary data.</text>
</comment>
<dbReference type="EMBL" id="LAZR01054705">
    <property type="protein sequence ID" value="KKK77965.1"/>
    <property type="molecule type" value="Genomic_DNA"/>
</dbReference>
<proteinExistence type="predicted"/>
<organism evidence="1">
    <name type="scientific">marine sediment metagenome</name>
    <dbReference type="NCBI Taxonomy" id="412755"/>
    <lineage>
        <taxon>unclassified sequences</taxon>
        <taxon>metagenomes</taxon>
        <taxon>ecological metagenomes</taxon>
    </lineage>
</organism>
<reference evidence="1" key="1">
    <citation type="journal article" date="2015" name="Nature">
        <title>Complex archaea that bridge the gap between prokaryotes and eukaryotes.</title>
        <authorList>
            <person name="Spang A."/>
            <person name="Saw J.H."/>
            <person name="Jorgensen S.L."/>
            <person name="Zaremba-Niedzwiedzka K."/>
            <person name="Martijn J."/>
            <person name="Lind A.E."/>
            <person name="van Eijk R."/>
            <person name="Schleper C."/>
            <person name="Guy L."/>
            <person name="Ettema T.J."/>
        </authorList>
    </citation>
    <scope>NUCLEOTIDE SEQUENCE</scope>
</reference>
<sequence length="129" mass="14591">MAKRCENTHFRGGWPYQCHRDAGTQRGKYDKPNCNICAAAYKRGEARRKANDEKRRANIEAQNVAYVERQRKLNDYDALAAKSAELRAVLNEYQYSAGAMQNNCPACRALFGCQHQSDCAWAAAIKEAE</sequence>
<evidence type="ECO:0000313" key="1">
    <source>
        <dbReference type="EMBL" id="KKK77965.1"/>
    </source>
</evidence>
<dbReference type="AlphaFoldDB" id="A0A0F8YVY9"/>